<feature type="transmembrane region" description="Helical" evidence="6">
    <location>
        <begin position="36"/>
        <end position="55"/>
    </location>
</feature>
<sequence length="275" mass="30280">MKNKRRRSPARLLVAAIVLFLSSAFILLGLKDLKLLTFIMAAGVPMVFYLTTVLIPRLFPADRLMLAVVNFLCAIGILVLYRMNPQQALGQAINYAAGMGAMLFFIYFVRLAQRRKPLVVLLISASAALMVLPLIFGTERNGARAWVTVMGFGFQPSELVKVLMLIIEAYLLSRRKIIAAAAYAGFCLLILMLQKDLGTALIYYGVILVMVWAATRSYLYLGLGFAGAAAGGIIGYNMFSHVKRRVAIWINPWTDYEGSGYQIVQSLIAIVNGGL</sequence>
<dbReference type="GO" id="GO:0032153">
    <property type="term" value="C:cell division site"/>
    <property type="evidence" value="ECO:0007669"/>
    <property type="project" value="TreeGrafter"/>
</dbReference>
<gene>
    <name evidence="7" type="primary">ftsW_42</name>
    <name evidence="7" type="ORF">SDC9_107003</name>
</gene>
<evidence type="ECO:0000256" key="5">
    <source>
        <dbReference type="ARBA" id="ARBA00023136"/>
    </source>
</evidence>
<dbReference type="PANTHER" id="PTHR30474">
    <property type="entry name" value="CELL CYCLE PROTEIN"/>
    <property type="match status" value="1"/>
</dbReference>
<evidence type="ECO:0000256" key="4">
    <source>
        <dbReference type="ARBA" id="ARBA00022989"/>
    </source>
</evidence>
<comment type="caution">
    <text evidence="7">The sequence shown here is derived from an EMBL/GenBank/DDBJ whole genome shotgun (WGS) entry which is preliminary data.</text>
</comment>
<dbReference type="EMBL" id="VSSQ01017655">
    <property type="protein sequence ID" value="MPM60155.1"/>
    <property type="molecule type" value="Genomic_DNA"/>
</dbReference>
<evidence type="ECO:0000256" key="6">
    <source>
        <dbReference type="SAM" id="Phobius"/>
    </source>
</evidence>
<feature type="transmembrane region" description="Helical" evidence="6">
    <location>
        <begin position="93"/>
        <end position="111"/>
    </location>
</feature>
<feature type="transmembrane region" description="Helical" evidence="6">
    <location>
        <begin position="12"/>
        <end position="30"/>
    </location>
</feature>
<keyword evidence="4 6" id="KW-1133">Transmembrane helix</keyword>
<comment type="subcellular location">
    <subcellularLocation>
        <location evidence="1">Membrane</location>
        <topology evidence="1">Multi-pass membrane protein</topology>
    </subcellularLocation>
</comment>
<proteinExistence type="predicted"/>
<feature type="transmembrane region" description="Helical" evidence="6">
    <location>
        <begin position="118"/>
        <end position="137"/>
    </location>
</feature>
<name>A0A645B406_9ZZZZ</name>
<evidence type="ECO:0000256" key="2">
    <source>
        <dbReference type="ARBA" id="ARBA00022692"/>
    </source>
</evidence>
<evidence type="ECO:0000256" key="3">
    <source>
        <dbReference type="ARBA" id="ARBA00022960"/>
    </source>
</evidence>
<dbReference type="GO" id="GO:0051301">
    <property type="term" value="P:cell division"/>
    <property type="evidence" value="ECO:0007669"/>
    <property type="project" value="InterPro"/>
</dbReference>
<evidence type="ECO:0000256" key="1">
    <source>
        <dbReference type="ARBA" id="ARBA00004141"/>
    </source>
</evidence>
<organism evidence="7">
    <name type="scientific">bioreactor metagenome</name>
    <dbReference type="NCBI Taxonomy" id="1076179"/>
    <lineage>
        <taxon>unclassified sequences</taxon>
        <taxon>metagenomes</taxon>
        <taxon>ecological metagenomes</taxon>
    </lineage>
</organism>
<keyword evidence="3" id="KW-0133">Cell shape</keyword>
<feature type="transmembrane region" description="Helical" evidence="6">
    <location>
        <begin position="64"/>
        <end position="81"/>
    </location>
</feature>
<evidence type="ECO:0000313" key="7">
    <source>
        <dbReference type="EMBL" id="MPM60155.1"/>
    </source>
</evidence>
<dbReference type="InterPro" id="IPR001182">
    <property type="entry name" value="FtsW/RodA"/>
</dbReference>
<keyword evidence="5 6" id="KW-0472">Membrane</keyword>
<keyword evidence="2 6" id="KW-0812">Transmembrane</keyword>
<dbReference type="PANTHER" id="PTHR30474:SF3">
    <property type="entry name" value="PEPTIDOGLYCAN GLYCOSYLTRANSFERASE RODA"/>
    <property type="match status" value="1"/>
</dbReference>
<protein>
    <submittedName>
        <fullName evidence="7">Putative lipid II flippase FtsW</fullName>
    </submittedName>
</protein>
<dbReference type="AlphaFoldDB" id="A0A645B406"/>
<dbReference type="GO" id="GO:0008360">
    <property type="term" value="P:regulation of cell shape"/>
    <property type="evidence" value="ECO:0007669"/>
    <property type="project" value="UniProtKB-KW"/>
</dbReference>
<reference evidence="7" key="1">
    <citation type="submission" date="2019-08" db="EMBL/GenBank/DDBJ databases">
        <authorList>
            <person name="Kucharzyk K."/>
            <person name="Murdoch R.W."/>
            <person name="Higgins S."/>
            <person name="Loffler F."/>
        </authorList>
    </citation>
    <scope>NUCLEOTIDE SEQUENCE</scope>
</reference>
<accession>A0A645B406</accession>
<dbReference type="Pfam" id="PF01098">
    <property type="entry name" value="FTSW_RODA_SPOVE"/>
    <property type="match status" value="1"/>
</dbReference>
<feature type="transmembrane region" description="Helical" evidence="6">
    <location>
        <begin position="183"/>
        <end position="212"/>
    </location>
</feature>
<dbReference type="GO" id="GO:0005886">
    <property type="term" value="C:plasma membrane"/>
    <property type="evidence" value="ECO:0007669"/>
    <property type="project" value="TreeGrafter"/>
</dbReference>
<feature type="transmembrane region" description="Helical" evidence="6">
    <location>
        <begin position="218"/>
        <end position="239"/>
    </location>
</feature>
<feature type="transmembrane region" description="Helical" evidence="6">
    <location>
        <begin position="149"/>
        <end position="171"/>
    </location>
</feature>
<dbReference type="GO" id="GO:0015648">
    <property type="term" value="F:lipid-linked peptidoglycan transporter activity"/>
    <property type="evidence" value="ECO:0007669"/>
    <property type="project" value="TreeGrafter"/>
</dbReference>